<protein>
    <submittedName>
        <fullName evidence="2">Uncharacterized protein</fullName>
    </submittedName>
</protein>
<sequence>MNLSKMVDKKGKMPEVSQMKALNPKNHPNTTYPPIIKTPLQLDKQALSVLHNLTQTQGTEEYYHSYKYLNEQQPNQFHYQNISIPQSSFQPNTEPQNQYLKSNGYDVQNQESL</sequence>
<dbReference type="Proteomes" id="UP000285405">
    <property type="component" value="Unassembled WGS sequence"/>
</dbReference>
<evidence type="ECO:0000256" key="1">
    <source>
        <dbReference type="SAM" id="MobiDB-lite"/>
    </source>
</evidence>
<accession>A0A420IK71</accession>
<comment type="caution">
    <text evidence="2">The sequence shown here is derived from an EMBL/GenBank/DDBJ whole genome shotgun (WGS) entry which is preliminary data.</text>
</comment>
<evidence type="ECO:0000313" key="2">
    <source>
        <dbReference type="EMBL" id="RKF74950.1"/>
    </source>
</evidence>
<proteinExistence type="predicted"/>
<name>A0A420IK71_9PEZI</name>
<feature type="region of interest" description="Disordered" evidence="1">
    <location>
        <begin position="85"/>
        <end position="113"/>
    </location>
</feature>
<gene>
    <name evidence="2" type="ORF">GcC1_081036</name>
</gene>
<reference evidence="2 3" key="1">
    <citation type="journal article" date="2018" name="BMC Genomics">
        <title>Comparative genome analyses reveal sequence features reflecting distinct modes of host-adaptation between dicot and monocot powdery mildew.</title>
        <authorList>
            <person name="Wu Y."/>
            <person name="Ma X."/>
            <person name="Pan Z."/>
            <person name="Kale S.D."/>
            <person name="Song Y."/>
            <person name="King H."/>
            <person name="Zhang Q."/>
            <person name="Presley C."/>
            <person name="Deng X."/>
            <person name="Wei C.I."/>
            <person name="Xiao S."/>
        </authorList>
    </citation>
    <scope>NUCLEOTIDE SEQUENCE [LARGE SCALE GENOMIC DNA]</scope>
    <source>
        <strain evidence="2">UCSC1</strain>
    </source>
</reference>
<dbReference type="EMBL" id="MCBR01008195">
    <property type="protein sequence ID" value="RKF74950.1"/>
    <property type="molecule type" value="Genomic_DNA"/>
</dbReference>
<organism evidence="2 3">
    <name type="scientific">Golovinomyces cichoracearum</name>
    <dbReference type="NCBI Taxonomy" id="62708"/>
    <lineage>
        <taxon>Eukaryota</taxon>
        <taxon>Fungi</taxon>
        <taxon>Dikarya</taxon>
        <taxon>Ascomycota</taxon>
        <taxon>Pezizomycotina</taxon>
        <taxon>Leotiomycetes</taxon>
        <taxon>Erysiphales</taxon>
        <taxon>Erysiphaceae</taxon>
        <taxon>Golovinomyces</taxon>
    </lineage>
</organism>
<dbReference type="AlphaFoldDB" id="A0A420IK71"/>
<evidence type="ECO:0000313" key="3">
    <source>
        <dbReference type="Proteomes" id="UP000285405"/>
    </source>
</evidence>